<reference evidence="2 3" key="1">
    <citation type="journal article" date="2014" name="Genome Announc.">
        <title>Complete Genome Sequence of Spiroplasma apis B31T (ATCC 33834), a Bacterium Associated with May Disease of Honeybees (Apis mellifera).</title>
        <authorList>
            <person name="Ku C."/>
            <person name="Lo W.S."/>
            <person name="Chen L.L."/>
            <person name="Kuo C.H."/>
        </authorList>
    </citation>
    <scope>NUCLEOTIDE SEQUENCE [LARGE SCALE GENOMIC DNA]</scope>
    <source>
        <strain evidence="2">B31</strain>
    </source>
</reference>
<feature type="region of interest" description="Disordered" evidence="1">
    <location>
        <begin position="70"/>
        <end position="92"/>
    </location>
</feature>
<evidence type="ECO:0000256" key="1">
    <source>
        <dbReference type="SAM" id="MobiDB-lite"/>
    </source>
</evidence>
<keyword evidence="3" id="KW-1185">Reference proteome</keyword>
<dbReference type="KEGG" id="sapi:SAPIS_v1c07620"/>
<dbReference type="STRING" id="1276258.SAPIS_v1c07620"/>
<accession>V5RIU3</accession>
<dbReference type="HOGENOM" id="CLU_758427_0_0_14"/>
<dbReference type="Proteomes" id="UP000018550">
    <property type="component" value="Chromosome"/>
</dbReference>
<proteinExistence type="predicted"/>
<dbReference type="EMBL" id="CP006682">
    <property type="protein sequence ID" value="AHB36607.1"/>
    <property type="molecule type" value="Genomic_DNA"/>
</dbReference>
<dbReference type="AlphaFoldDB" id="V5RIU3"/>
<dbReference type="OrthoDB" id="389900at2"/>
<dbReference type="RefSeq" id="WP_023789865.1">
    <property type="nucleotide sequence ID" value="NC_022998.1"/>
</dbReference>
<feature type="region of interest" description="Disordered" evidence="1">
    <location>
        <begin position="1"/>
        <end position="20"/>
    </location>
</feature>
<sequence length="351" mass="41241">MNDFKKNKLYNYQPSNLNDHKMPKLEKDIVVSNNINKESKNEHNSEEVVSNKLDNSKAKELIANIKKQAELSHEQSDNNPEQSKLVMPDPNSNDRLIKYGSYKVAYEAKVPDYRNSQKIVKDSKKEARENLQKKDIDVIVNTFKHKVIKINKTEVVIKNNKYGFEFYKNSFDRRWWVTAIVFDEIWNPKKEAYLSLWSGNAFVGYGENTLDEVISRAHTLTTSGRTGNIVWRDFVISWNEQNNRFLAGDKPTQFTFKEYQKIIKWWDANKIRIHVKQEKIKDYEDLMNETKLKKAKGEFVSPMVAIQAKLLDPPRKAKYIFGYPVKKKDYKGKDYANPENKLYEIGFAFNE</sequence>
<name>V5RIU3_SPIAP</name>
<organism evidence="2 3">
    <name type="scientific">Spiroplasma apis B31</name>
    <dbReference type="NCBI Taxonomy" id="1276258"/>
    <lineage>
        <taxon>Bacteria</taxon>
        <taxon>Bacillati</taxon>
        <taxon>Mycoplasmatota</taxon>
        <taxon>Mollicutes</taxon>
        <taxon>Entomoplasmatales</taxon>
        <taxon>Spiroplasmataceae</taxon>
        <taxon>Spiroplasma</taxon>
    </lineage>
</organism>
<dbReference type="PATRIC" id="fig|1276258.3.peg.774"/>
<protein>
    <submittedName>
        <fullName evidence="2">Uncharacterized protein</fullName>
    </submittedName>
</protein>
<evidence type="ECO:0000313" key="2">
    <source>
        <dbReference type="EMBL" id="AHB36607.1"/>
    </source>
</evidence>
<gene>
    <name evidence="2" type="ORF">SAPIS_v1c07620</name>
</gene>
<evidence type="ECO:0000313" key="3">
    <source>
        <dbReference type="Proteomes" id="UP000018550"/>
    </source>
</evidence>